<feature type="region of interest" description="Disordered" evidence="2">
    <location>
        <begin position="1"/>
        <end position="29"/>
    </location>
</feature>
<reference evidence="4" key="1">
    <citation type="submission" date="2014-09" db="EMBL/GenBank/DDBJ databases">
        <authorList>
            <person name="Sharma Rahul"/>
            <person name="Thines Marco"/>
        </authorList>
    </citation>
    <scope>NUCLEOTIDE SEQUENCE [LARGE SCALE GENOMIC DNA]</scope>
</reference>
<proteinExistence type="predicted"/>
<dbReference type="GeneID" id="36406567"/>
<dbReference type="OMA" id="REGLEWE"/>
<keyword evidence="1" id="KW-0175">Coiled coil</keyword>
<dbReference type="Proteomes" id="UP000054928">
    <property type="component" value="Unassembled WGS sequence"/>
</dbReference>
<evidence type="ECO:0000256" key="2">
    <source>
        <dbReference type="SAM" id="MobiDB-lite"/>
    </source>
</evidence>
<evidence type="ECO:0000313" key="3">
    <source>
        <dbReference type="EMBL" id="CEG35641.1"/>
    </source>
</evidence>
<feature type="coiled-coil region" evidence="1">
    <location>
        <begin position="46"/>
        <end position="73"/>
    </location>
</feature>
<sequence length="167" mass="19308">MSSLTSLGLQTRHQLKRSNKQQVVTPDAANPRFIESSTENNMIQPKSQQQLEIEFLRKQVVELQATITDLQARKQKREGLEWEQKAKKGKSLDTSMNRTINQLATVQQLNEHNAKLQSQVTKHLRQLKLLEQMARLRYLSTPVPEPLQHTTEACYCPMSYHCMHSTI</sequence>
<dbReference type="OrthoDB" id="120783at2759"/>
<feature type="compositionally biased region" description="Polar residues" evidence="2">
    <location>
        <begin position="1"/>
        <end position="12"/>
    </location>
</feature>
<dbReference type="STRING" id="4781.A0A0P1A6H2"/>
<organism evidence="3 4">
    <name type="scientific">Plasmopara halstedii</name>
    <name type="common">Downy mildew of sunflower</name>
    <dbReference type="NCBI Taxonomy" id="4781"/>
    <lineage>
        <taxon>Eukaryota</taxon>
        <taxon>Sar</taxon>
        <taxon>Stramenopiles</taxon>
        <taxon>Oomycota</taxon>
        <taxon>Peronosporomycetes</taxon>
        <taxon>Peronosporales</taxon>
        <taxon>Peronosporaceae</taxon>
        <taxon>Plasmopara</taxon>
    </lineage>
</organism>
<name>A0A0P1A6H2_PLAHL</name>
<accession>A0A0P1A6H2</accession>
<keyword evidence="4" id="KW-1185">Reference proteome</keyword>
<protein>
    <submittedName>
        <fullName evidence="3">Uncharacterized protein</fullName>
    </submittedName>
</protein>
<dbReference type="AlphaFoldDB" id="A0A0P1A6H2"/>
<dbReference type="RefSeq" id="XP_024572010.1">
    <property type="nucleotide sequence ID" value="XM_024726436.1"/>
</dbReference>
<feature type="coiled-coil region" evidence="1">
    <location>
        <begin position="106"/>
        <end position="133"/>
    </location>
</feature>
<dbReference type="EMBL" id="CCYD01000053">
    <property type="protein sequence ID" value="CEG35641.1"/>
    <property type="molecule type" value="Genomic_DNA"/>
</dbReference>
<evidence type="ECO:0000313" key="4">
    <source>
        <dbReference type="Proteomes" id="UP000054928"/>
    </source>
</evidence>
<evidence type="ECO:0000256" key="1">
    <source>
        <dbReference type="SAM" id="Coils"/>
    </source>
</evidence>